<dbReference type="KEGG" id="hhg:XM38_007340"/>
<dbReference type="InterPro" id="IPR053136">
    <property type="entry name" value="UTP_pyrophosphatase-like"/>
</dbReference>
<name>A0A1Z3HHP3_9CYAN</name>
<dbReference type="OrthoDB" id="9811177at2"/>
<proteinExistence type="predicted"/>
<organism evidence="2 3">
    <name type="scientific">Halomicronema hongdechloris C2206</name>
    <dbReference type="NCBI Taxonomy" id="1641165"/>
    <lineage>
        <taxon>Bacteria</taxon>
        <taxon>Bacillati</taxon>
        <taxon>Cyanobacteriota</taxon>
        <taxon>Cyanophyceae</taxon>
        <taxon>Nodosilineales</taxon>
        <taxon>Nodosilineaceae</taxon>
        <taxon>Halomicronema</taxon>
    </lineage>
</organism>
<protein>
    <recommendedName>
        <fullName evidence="1">YgjP-like metallopeptidase domain-containing protein</fullName>
    </recommendedName>
</protein>
<dbReference type="CDD" id="cd07344">
    <property type="entry name" value="M48_yhfN_like"/>
    <property type="match status" value="1"/>
</dbReference>
<evidence type="ECO:0000259" key="1">
    <source>
        <dbReference type="Pfam" id="PF01863"/>
    </source>
</evidence>
<evidence type="ECO:0000313" key="2">
    <source>
        <dbReference type="EMBL" id="ASC69805.1"/>
    </source>
</evidence>
<keyword evidence="3" id="KW-1185">Reference proteome</keyword>
<evidence type="ECO:0000313" key="3">
    <source>
        <dbReference type="Proteomes" id="UP000191901"/>
    </source>
</evidence>
<dbReference type="STRING" id="1641165.XM38_10940"/>
<accession>A0A1Z3HHP3</accession>
<dbReference type="AlphaFoldDB" id="A0A1Z3HHP3"/>
<dbReference type="EMBL" id="CP021983">
    <property type="protein sequence ID" value="ASC69805.1"/>
    <property type="molecule type" value="Genomic_DNA"/>
</dbReference>
<dbReference type="PANTHER" id="PTHR30399">
    <property type="entry name" value="UNCHARACTERIZED PROTEIN YGJP"/>
    <property type="match status" value="1"/>
</dbReference>
<dbReference type="Gene3D" id="3.30.2010.10">
    <property type="entry name" value="Metalloproteases ('zincins'), catalytic domain"/>
    <property type="match status" value="1"/>
</dbReference>
<dbReference type="PANTHER" id="PTHR30399:SF1">
    <property type="entry name" value="UTP PYROPHOSPHATASE"/>
    <property type="match status" value="1"/>
</dbReference>
<dbReference type="Proteomes" id="UP000191901">
    <property type="component" value="Chromosome"/>
</dbReference>
<gene>
    <name evidence="2" type="ORF">XM38_007340</name>
</gene>
<reference evidence="2 3" key="1">
    <citation type="journal article" date="2016" name="Biochim. Biophys. Acta">
        <title>Characterization of red-shifted phycobilisomes isolated from the chlorophyll f-containing cyanobacterium Halomicronema hongdechloris.</title>
        <authorList>
            <person name="Li Y."/>
            <person name="Lin Y."/>
            <person name="Garvey C.J."/>
            <person name="Birch D."/>
            <person name="Corkery R.W."/>
            <person name="Loughlin P.C."/>
            <person name="Scheer H."/>
            <person name="Willows R.D."/>
            <person name="Chen M."/>
        </authorList>
    </citation>
    <scope>NUCLEOTIDE SEQUENCE [LARGE SCALE GENOMIC DNA]</scope>
    <source>
        <strain evidence="2 3">C2206</strain>
    </source>
</reference>
<sequence>MGRWLDTAVKSGPQQLELFSDAGGEVPAYRVRESTRARHVSIQISVHGDIEVVVPQGYDLQQVPTIVAQRRQWISRHMAKLTQQRQELAPEHFDERPSCLQVRSHQETWHITYDASQRSRLELVHTGTHHLSLRGPLADPHPIADLLRQWLTRRARAGLAPWLRELSFDLDLPFNRISFRGQKTRWASCSSQQNISLNYKLLFLPPDLVQYVFVHELCHTIHMNHSHDFWQLVADKMPDYPPRRQALKQAWQYVPRWVDG</sequence>
<dbReference type="InterPro" id="IPR002725">
    <property type="entry name" value="YgjP-like_metallopeptidase"/>
</dbReference>
<dbReference type="Pfam" id="PF01863">
    <property type="entry name" value="YgjP-like"/>
    <property type="match status" value="1"/>
</dbReference>
<feature type="domain" description="YgjP-like metallopeptidase" evidence="1">
    <location>
        <begin position="38"/>
        <end position="249"/>
    </location>
</feature>